<gene>
    <name evidence="1" type="primary">REX3_2</name>
    <name evidence="1" type="ORF">LTR37_006720</name>
</gene>
<protein>
    <submittedName>
        <fullName evidence="1">RNA exonuclease 3</fullName>
    </submittedName>
</protein>
<accession>A0ACC3NGS2</accession>
<evidence type="ECO:0000313" key="2">
    <source>
        <dbReference type="Proteomes" id="UP001281147"/>
    </source>
</evidence>
<sequence length="742" mass="81637">MVFTTTNLFKDIACPYGEQCSLTNCIFGHDLRRQSAEAQETFAGQTFHSVELDLPDTRRPPPAKRRKVIYDNEADKPPSRADRIRSELAAARSASGRATENTQHTTSDSQYSPHPPALKPVQSLTKSVSPPPPSHASGKATSRPSPAGANNSRSDNNNSNNSNGSHSQTNSVRHQPESAEKLNPRLISNDPAGHSKRSLYLKYIHAEMVRLNQIVSESQTLEYKHLLLLSEQELVKLALDEEEKVAKDQPMLYTNVIKQRIAFYRKMRSDDWVTQIKTTFGKEKPKPVANKDEKPINTGLTALEEVLILPHLVTDQSILAPFGYIPTPPTEAQAADAAAAVEASKNYEICDRCSARFQVFPERNEQGKLTSNGPCKHHPNKKMFPQKTKGDIVSGLPKEPYYPCCNAVVGSPGCTANEYHVFKSSSPARLAAVLLFMTTPDNEEPAKDKHGKKVMAVTFDCEMGYTVYGLELIRLTAVSWPAGEELLDVLVRPLGAVIDLNSRFSGVWPEQFSNAIPYDQWRRQSPPSMIGDEAPSIPVASSPPIVKSPRKARELLCSFLTPKTPLIGHAIDNDLNSVRLCHPTIIDTVILFPHPRGLPMRFGLKMLTNRHLGRNIQTGGDRGHDSLEDARATGDLVRYKIGEKWKLLRATGWQIMNGQLVVPPSLRRDSTGDPNEDANGAVKAMVAKAFEGKAAGKKRRKMRPGDGATSESTEDEELPAGGGVAAYLQRAASEKGSEQRSA</sequence>
<dbReference type="Proteomes" id="UP001281147">
    <property type="component" value="Unassembled WGS sequence"/>
</dbReference>
<reference evidence="1" key="1">
    <citation type="submission" date="2023-07" db="EMBL/GenBank/DDBJ databases">
        <title>Black Yeasts Isolated from many extreme environments.</title>
        <authorList>
            <person name="Coleine C."/>
            <person name="Stajich J.E."/>
            <person name="Selbmann L."/>
        </authorList>
    </citation>
    <scope>NUCLEOTIDE SEQUENCE</scope>
    <source>
        <strain evidence="1">CCFEE 5714</strain>
    </source>
</reference>
<organism evidence="1 2">
    <name type="scientific">Vermiconidia calcicola</name>
    <dbReference type="NCBI Taxonomy" id="1690605"/>
    <lineage>
        <taxon>Eukaryota</taxon>
        <taxon>Fungi</taxon>
        <taxon>Dikarya</taxon>
        <taxon>Ascomycota</taxon>
        <taxon>Pezizomycotina</taxon>
        <taxon>Dothideomycetes</taxon>
        <taxon>Dothideomycetidae</taxon>
        <taxon>Mycosphaerellales</taxon>
        <taxon>Extremaceae</taxon>
        <taxon>Vermiconidia</taxon>
    </lineage>
</organism>
<name>A0ACC3NGS2_9PEZI</name>
<keyword evidence="1" id="KW-0378">Hydrolase</keyword>
<keyword evidence="1" id="KW-0540">Nuclease</keyword>
<comment type="caution">
    <text evidence="1">The sequence shown here is derived from an EMBL/GenBank/DDBJ whole genome shotgun (WGS) entry which is preliminary data.</text>
</comment>
<keyword evidence="1" id="KW-0269">Exonuclease</keyword>
<evidence type="ECO:0000313" key="1">
    <source>
        <dbReference type="EMBL" id="KAK3715990.1"/>
    </source>
</evidence>
<proteinExistence type="predicted"/>
<keyword evidence="2" id="KW-1185">Reference proteome</keyword>
<dbReference type="EMBL" id="JAUTXU010000045">
    <property type="protein sequence ID" value="KAK3715990.1"/>
    <property type="molecule type" value="Genomic_DNA"/>
</dbReference>